<dbReference type="Proteomes" id="UP000243499">
    <property type="component" value="Chromosome 7"/>
</dbReference>
<evidence type="ECO:0000313" key="2">
    <source>
        <dbReference type="EMBL" id="PAN37659.1"/>
    </source>
</evidence>
<organism evidence="2">
    <name type="scientific">Panicum hallii</name>
    <dbReference type="NCBI Taxonomy" id="206008"/>
    <lineage>
        <taxon>Eukaryota</taxon>
        <taxon>Viridiplantae</taxon>
        <taxon>Streptophyta</taxon>
        <taxon>Embryophyta</taxon>
        <taxon>Tracheophyta</taxon>
        <taxon>Spermatophyta</taxon>
        <taxon>Magnoliopsida</taxon>
        <taxon>Liliopsida</taxon>
        <taxon>Poales</taxon>
        <taxon>Poaceae</taxon>
        <taxon>PACMAD clade</taxon>
        <taxon>Panicoideae</taxon>
        <taxon>Panicodae</taxon>
        <taxon>Paniceae</taxon>
        <taxon>Panicinae</taxon>
        <taxon>Panicum</taxon>
        <taxon>Panicum sect. Panicum</taxon>
    </lineage>
</organism>
<gene>
    <name evidence="2" type="ORF">PAHAL_7G097900</name>
</gene>
<keyword evidence="1" id="KW-0472">Membrane</keyword>
<dbReference type="PROSITE" id="PS51257">
    <property type="entry name" value="PROKAR_LIPOPROTEIN"/>
    <property type="match status" value="1"/>
</dbReference>
<keyword evidence="1" id="KW-0812">Transmembrane</keyword>
<dbReference type="AlphaFoldDB" id="A0A2S3I5V1"/>
<accession>A0A2S3I5V1</accession>
<feature type="transmembrane region" description="Helical" evidence="1">
    <location>
        <begin position="13"/>
        <end position="33"/>
    </location>
</feature>
<evidence type="ECO:0000256" key="1">
    <source>
        <dbReference type="SAM" id="Phobius"/>
    </source>
</evidence>
<sequence>MASASVRVRSLTVLVQALVIVCVVIMCSCSYTCEGRRSLLPFFREEKPPIALKPAPCFIPPCPKN</sequence>
<name>A0A2S3I5V1_9POAL</name>
<dbReference type="EMBL" id="CM008052">
    <property type="protein sequence ID" value="PAN37659.1"/>
    <property type="molecule type" value="Genomic_DNA"/>
</dbReference>
<protein>
    <submittedName>
        <fullName evidence="2">Uncharacterized protein</fullName>
    </submittedName>
</protein>
<keyword evidence="1" id="KW-1133">Transmembrane helix</keyword>
<proteinExistence type="predicted"/>
<dbReference type="Gramene" id="PAN37659">
    <property type="protein sequence ID" value="PAN37659"/>
    <property type="gene ID" value="PAHAL_7G097900"/>
</dbReference>
<reference evidence="2" key="1">
    <citation type="submission" date="2018-04" db="EMBL/GenBank/DDBJ databases">
        <title>WGS assembly of Panicum hallii.</title>
        <authorList>
            <person name="Lovell J."/>
            <person name="Jenkins J."/>
            <person name="Lowry D."/>
            <person name="Mamidi S."/>
            <person name="Sreedasyam A."/>
            <person name="Weng X."/>
            <person name="Barry K."/>
            <person name="Bonette J."/>
            <person name="Campitelli B."/>
            <person name="Daum C."/>
            <person name="Gordon S."/>
            <person name="Gould B."/>
            <person name="Lipzen A."/>
            <person name="Macqueen A."/>
            <person name="Palacio-Mejia J."/>
            <person name="Plott C."/>
            <person name="Shakirov E."/>
            <person name="Shu S."/>
            <person name="Yoshinaga Y."/>
            <person name="Zane M."/>
            <person name="Rokhsar D."/>
            <person name="Grimwood J."/>
            <person name="Schmutz J."/>
            <person name="Juenger T."/>
        </authorList>
    </citation>
    <scope>NUCLEOTIDE SEQUENCE [LARGE SCALE GENOMIC DNA]</scope>
    <source>
        <strain evidence="2">FIL2</strain>
    </source>
</reference>